<keyword evidence="1" id="KW-0732">Signal</keyword>
<protein>
    <submittedName>
        <fullName evidence="2">Type IX secretion system membrane protein, PorP/SprF family</fullName>
    </submittedName>
</protein>
<evidence type="ECO:0000313" key="2">
    <source>
        <dbReference type="EMBL" id="SFW71316.1"/>
    </source>
</evidence>
<dbReference type="EMBL" id="FPJE01000025">
    <property type="protein sequence ID" value="SFW71316.1"/>
    <property type="molecule type" value="Genomic_DNA"/>
</dbReference>
<dbReference type="Proteomes" id="UP000182248">
    <property type="component" value="Unassembled WGS sequence"/>
</dbReference>
<sequence length="305" mass="34237">MRNIKTHHYLYLFAILISKIAMAQQTPSFPEYNYNPMLINPAYTGMTSGPEITLSHNGYVGSIPGSSQTSAFSFHTPAAQAKMGLGAAVYHDKIGVTTNTNVFLSYSYKIFFDLKNDRPSWEIYDQHVLSFGITAGVRQFRENLLELGIPDDPVFSENIRADIPSVGVGFLYHRADFYIGISAPNILGDRLASRDDLQLSNPVYGYVGYRFFADRFDEVIVKPNLLIKNESGAPLQADINISTSFRNKFEIGAGYRSSVSINFMAGIYLFRHFRLLYHYNTGRRNSVSGNSHGVVITYAFGNYSY</sequence>
<dbReference type="OrthoDB" id="1172751at2"/>
<feature type="signal peptide" evidence="1">
    <location>
        <begin position="1"/>
        <end position="23"/>
    </location>
</feature>
<proteinExistence type="predicted"/>
<dbReference type="RefSeq" id="WP_072318802.1">
    <property type="nucleotide sequence ID" value="NZ_FPJE01000025.1"/>
</dbReference>
<dbReference type="NCBIfam" id="TIGR03519">
    <property type="entry name" value="T9SS_PorP_fam"/>
    <property type="match status" value="1"/>
</dbReference>
<dbReference type="AlphaFoldDB" id="A0A1K1RHI4"/>
<keyword evidence="3" id="KW-1185">Reference proteome</keyword>
<evidence type="ECO:0000256" key="1">
    <source>
        <dbReference type="SAM" id="SignalP"/>
    </source>
</evidence>
<evidence type="ECO:0000313" key="3">
    <source>
        <dbReference type="Proteomes" id="UP000182248"/>
    </source>
</evidence>
<dbReference type="InterPro" id="IPR019861">
    <property type="entry name" value="PorP/SprF_Bacteroidetes"/>
</dbReference>
<reference evidence="2 3" key="1">
    <citation type="submission" date="2016-11" db="EMBL/GenBank/DDBJ databases">
        <authorList>
            <person name="Jaros S."/>
            <person name="Januszkiewicz K."/>
            <person name="Wedrychowicz H."/>
        </authorList>
    </citation>
    <scope>NUCLEOTIDE SEQUENCE [LARGE SCALE GENOMIC DNA]</scope>
    <source>
        <strain evidence="2 3">CGMCC 1.12145</strain>
    </source>
</reference>
<name>A0A1K1RHI4_9FLAO</name>
<dbReference type="STRING" id="1150368.SAMN02927921_03548"/>
<feature type="chain" id="PRO_5011955990" evidence="1">
    <location>
        <begin position="24"/>
        <end position="305"/>
    </location>
</feature>
<dbReference type="Pfam" id="PF11751">
    <property type="entry name" value="PorP_SprF"/>
    <property type="match status" value="1"/>
</dbReference>
<organism evidence="2 3">
    <name type="scientific">Sinomicrobium oceani</name>
    <dbReference type="NCBI Taxonomy" id="1150368"/>
    <lineage>
        <taxon>Bacteria</taxon>
        <taxon>Pseudomonadati</taxon>
        <taxon>Bacteroidota</taxon>
        <taxon>Flavobacteriia</taxon>
        <taxon>Flavobacteriales</taxon>
        <taxon>Flavobacteriaceae</taxon>
        <taxon>Sinomicrobium</taxon>
    </lineage>
</organism>
<accession>A0A1K1RHI4</accession>
<gene>
    <name evidence="2" type="ORF">SAMN02927921_03548</name>
</gene>